<dbReference type="EMBL" id="FNQF01000008">
    <property type="protein sequence ID" value="SEA60923.1"/>
    <property type="molecule type" value="Genomic_DNA"/>
</dbReference>
<dbReference type="Pfam" id="PF01884">
    <property type="entry name" value="PcrB"/>
    <property type="match status" value="1"/>
</dbReference>
<evidence type="ECO:0000256" key="8">
    <source>
        <dbReference type="ARBA" id="ARBA00047288"/>
    </source>
</evidence>
<dbReference type="SUPFAM" id="SSF51395">
    <property type="entry name" value="FMN-linked oxidoreductases"/>
    <property type="match status" value="1"/>
</dbReference>
<evidence type="ECO:0000256" key="1">
    <source>
        <dbReference type="ARBA" id="ARBA00022516"/>
    </source>
</evidence>
<name>A0A1H4CKT0_9FLAO</name>
<keyword evidence="5 9" id="KW-0443">Lipid metabolism</keyword>
<accession>A0A1H4CKT0</accession>
<evidence type="ECO:0000256" key="3">
    <source>
        <dbReference type="ARBA" id="ARBA00022723"/>
    </source>
</evidence>
<evidence type="ECO:0000256" key="6">
    <source>
        <dbReference type="ARBA" id="ARBA00023209"/>
    </source>
</evidence>
<comment type="catalytic activity">
    <reaction evidence="8 9">
        <text>sn-glycerol 1-phosphate + (2E,6E,10E)-geranylgeranyl diphosphate = sn-3-O-(geranylgeranyl)glycerol 1-phosphate + diphosphate</text>
        <dbReference type="Rhea" id="RHEA:23404"/>
        <dbReference type="ChEBI" id="CHEBI:33019"/>
        <dbReference type="ChEBI" id="CHEBI:57677"/>
        <dbReference type="ChEBI" id="CHEBI:57685"/>
        <dbReference type="ChEBI" id="CHEBI:58756"/>
        <dbReference type="EC" id="2.5.1.41"/>
    </reaction>
</comment>
<dbReference type="Proteomes" id="UP000198820">
    <property type="component" value="Unassembled WGS sequence"/>
</dbReference>
<dbReference type="EC" id="2.5.1.41" evidence="9"/>
<comment type="function">
    <text evidence="9">Prenyltransferase that catalyzes the transfer of the geranylgeranyl moiety of geranylgeranyl diphosphate (GGPP) to the C3 hydroxyl of sn-glycerol-1-phosphate (G1P).</text>
</comment>
<feature type="binding site" evidence="9">
    <location>
        <begin position="224"/>
        <end position="225"/>
    </location>
    <ligand>
        <name>sn-glycerol 1-phosphate</name>
        <dbReference type="ChEBI" id="CHEBI:57685"/>
    </ligand>
</feature>
<proteinExistence type="inferred from homology"/>
<dbReference type="GO" id="GO:0000287">
    <property type="term" value="F:magnesium ion binding"/>
    <property type="evidence" value="ECO:0007669"/>
    <property type="project" value="UniProtKB-UniRule"/>
</dbReference>
<feature type="binding site" evidence="9">
    <location>
        <position position="23"/>
    </location>
    <ligand>
        <name>Mg(2+)</name>
        <dbReference type="ChEBI" id="CHEBI:18420"/>
    </ligand>
</feature>
<protein>
    <recommendedName>
        <fullName evidence="9">Geranylgeranylglyceryl phosphate synthase</fullName>
        <shortName evidence="9">GGGP synthase</shortName>
        <shortName evidence="9">GGGPS</shortName>
        <ecNumber evidence="9">2.5.1.41</ecNumber>
    </recommendedName>
    <alternativeName>
        <fullName evidence="9">(S)-3-O-geranylgeranylglyceryl phosphate synthase</fullName>
    </alternativeName>
    <alternativeName>
        <fullName evidence="9">Phosphoglycerol geranylgeranyltransferase</fullName>
    </alternativeName>
</protein>
<dbReference type="GO" id="GO:0046474">
    <property type="term" value="P:glycerophospholipid biosynthetic process"/>
    <property type="evidence" value="ECO:0007669"/>
    <property type="project" value="UniProtKB-UniRule"/>
</dbReference>
<keyword evidence="2 9" id="KW-0808">Transferase</keyword>
<evidence type="ECO:0000256" key="2">
    <source>
        <dbReference type="ARBA" id="ARBA00022679"/>
    </source>
</evidence>
<dbReference type="InterPro" id="IPR008205">
    <property type="entry name" value="GGGP_HepGP_synthase"/>
</dbReference>
<comment type="caution">
    <text evidence="9">Lacks conserved residue(s) required for the propagation of feature annotation.</text>
</comment>
<evidence type="ECO:0000256" key="4">
    <source>
        <dbReference type="ARBA" id="ARBA00022842"/>
    </source>
</evidence>
<dbReference type="RefSeq" id="WP_093244539.1">
    <property type="nucleotide sequence ID" value="NZ_FNQF01000008.1"/>
</dbReference>
<dbReference type="GO" id="GO:0005737">
    <property type="term" value="C:cytoplasm"/>
    <property type="evidence" value="ECO:0007669"/>
    <property type="project" value="InterPro"/>
</dbReference>
<dbReference type="NCBIfam" id="NF003198">
    <property type="entry name" value="PRK04169.1-2"/>
    <property type="match status" value="1"/>
</dbReference>
<dbReference type="Gene3D" id="3.20.20.390">
    <property type="entry name" value="FMN-linked oxidoreductases"/>
    <property type="match status" value="1"/>
</dbReference>
<keyword evidence="11" id="KW-1185">Reference proteome</keyword>
<organism evidence="10 11">
    <name type="scientific">Psychroflexus halocasei</name>
    <dbReference type="NCBI Taxonomy" id="908615"/>
    <lineage>
        <taxon>Bacteria</taxon>
        <taxon>Pseudomonadati</taxon>
        <taxon>Bacteroidota</taxon>
        <taxon>Flavobacteriia</taxon>
        <taxon>Flavobacteriales</taxon>
        <taxon>Flavobacteriaceae</taxon>
        <taxon>Psychroflexus</taxon>
    </lineage>
</organism>
<feature type="binding site" evidence="9">
    <location>
        <begin position="202"/>
        <end position="203"/>
    </location>
    <ligand>
        <name>sn-glycerol 1-phosphate</name>
        <dbReference type="ChEBI" id="CHEBI:57685"/>
    </ligand>
</feature>
<dbReference type="InterPro" id="IPR038597">
    <property type="entry name" value="GGGP/HepGP_synthase_sf"/>
</dbReference>
<reference evidence="10 11" key="1">
    <citation type="submission" date="2016-10" db="EMBL/GenBank/DDBJ databases">
        <authorList>
            <person name="de Groot N.N."/>
        </authorList>
    </citation>
    <scope>NUCLEOTIDE SEQUENCE [LARGE SCALE GENOMIC DNA]</scope>
    <source>
        <strain evidence="10 11">DSM 23581</strain>
    </source>
</reference>
<keyword evidence="7 9" id="KW-1208">Phospholipid metabolism</keyword>
<dbReference type="HAMAP" id="MF_00112">
    <property type="entry name" value="GGGP_HepGP_synthase"/>
    <property type="match status" value="1"/>
</dbReference>
<dbReference type="InterPro" id="IPR010946">
    <property type="entry name" value="GGGP_synth"/>
</dbReference>
<gene>
    <name evidence="10" type="ORF">SAMN05421540_10853</name>
</gene>
<feature type="binding site" evidence="9">
    <location>
        <position position="51"/>
    </location>
    <ligand>
        <name>Mg(2+)</name>
        <dbReference type="ChEBI" id="CHEBI:18420"/>
    </ligand>
</feature>
<keyword evidence="1 9" id="KW-0444">Lipid biosynthesis</keyword>
<evidence type="ECO:0000256" key="5">
    <source>
        <dbReference type="ARBA" id="ARBA00023098"/>
    </source>
</evidence>
<keyword evidence="4 9" id="KW-0460">Magnesium</keyword>
<evidence type="ECO:0000313" key="10">
    <source>
        <dbReference type="EMBL" id="SEA60923.1"/>
    </source>
</evidence>
<dbReference type="NCBIfam" id="TIGR01769">
    <property type="entry name" value="GGGP"/>
    <property type="match status" value="1"/>
</dbReference>
<evidence type="ECO:0000256" key="9">
    <source>
        <dbReference type="HAMAP-Rule" id="MF_00112"/>
    </source>
</evidence>
<evidence type="ECO:0000313" key="11">
    <source>
        <dbReference type="Proteomes" id="UP000198820"/>
    </source>
</evidence>
<comment type="cofactor">
    <cofactor evidence="9">
        <name>Mg(2+)</name>
        <dbReference type="ChEBI" id="CHEBI:18420"/>
    </cofactor>
</comment>
<dbReference type="STRING" id="908615.SAMN05421540_10853"/>
<feature type="binding site" evidence="9">
    <location>
        <begin position="171"/>
        <end position="177"/>
    </location>
    <ligand>
        <name>sn-glycerol 1-phosphate</name>
        <dbReference type="ChEBI" id="CHEBI:57685"/>
    </ligand>
</feature>
<dbReference type="NCBIfam" id="TIGR01768">
    <property type="entry name" value="GGGP-family"/>
    <property type="match status" value="1"/>
</dbReference>
<keyword evidence="6 9" id="KW-0594">Phospholipid biosynthesis</keyword>
<dbReference type="GO" id="GO:0047294">
    <property type="term" value="F:phosphoglycerol geranylgeranyltransferase activity"/>
    <property type="evidence" value="ECO:0007669"/>
    <property type="project" value="UniProtKB-UniRule"/>
</dbReference>
<sequence length="234" mass="25637">MSRINQSIFKKIKNQKSLAILIDPDKFEGSSVNQLVEMLPKEISFILVGGSTVDDGDAENCVRALKKATDLPIVLFPGSYRQITKHADALFFMSLLSGDNSEYLIHQQRKSIDCILASKLEIIPTAYILIDGGKITSVERISQTNAIPQDDLKYILDTVMAGEFMGKSCVYLEAGSGAEFPVSTEIVRAVKAISSMIIIVGGGIRTQKQQKELYEAGADVIVIGTAFEQKMNKL</sequence>
<comment type="similarity">
    <text evidence="9">Belongs to the GGGP/HepGP synthase family. Group II subfamily.</text>
</comment>
<evidence type="ECO:0000256" key="7">
    <source>
        <dbReference type="ARBA" id="ARBA00023264"/>
    </source>
</evidence>
<keyword evidence="3 9" id="KW-0479">Metal-binding</keyword>
<dbReference type="AlphaFoldDB" id="A0A1H4CKT0"/>